<dbReference type="EMBL" id="MU277250">
    <property type="protein sequence ID" value="KAI0057210.1"/>
    <property type="molecule type" value="Genomic_DNA"/>
</dbReference>
<reference evidence="1" key="2">
    <citation type="journal article" date="2022" name="New Phytol.">
        <title>Evolutionary transition to the ectomycorrhizal habit in the genomes of a hyperdiverse lineage of mushroom-forming fungi.</title>
        <authorList>
            <person name="Looney B."/>
            <person name="Miyauchi S."/>
            <person name="Morin E."/>
            <person name="Drula E."/>
            <person name="Courty P.E."/>
            <person name="Kohler A."/>
            <person name="Kuo A."/>
            <person name="LaButti K."/>
            <person name="Pangilinan J."/>
            <person name="Lipzen A."/>
            <person name="Riley R."/>
            <person name="Andreopoulos W."/>
            <person name="He G."/>
            <person name="Johnson J."/>
            <person name="Nolan M."/>
            <person name="Tritt A."/>
            <person name="Barry K.W."/>
            <person name="Grigoriev I.V."/>
            <person name="Nagy L.G."/>
            <person name="Hibbett D."/>
            <person name="Henrissat B."/>
            <person name="Matheny P.B."/>
            <person name="Labbe J."/>
            <person name="Martin F.M."/>
        </authorList>
    </citation>
    <scope>NUCLEOTIDE SEQUENCE</scope>
    <source>
        <strain evidence="1">HHB10654</strain>
    </source>
</reference>
<evidence type="ECO:0000313" key="1">
    <source>
        <dbReference type="EMBL" id="KAI0057210.1"/>
    </source>
</evidence>
<sequence>MKDFPTPVAHGASGAVYALATLAALSPAAQIRTIGGLEVSSDAVRWGLGGAVLADIVAVACGWRRFDHWAHLIGVGYGAAYHAFGIQAWNEWRMKVTKLWKVVENSAEDS</sequence>
<dbReference type="Proteomes" id="UP000814140">
    <property type="component" value="Unassembled WGS sequence"/>
</dbReference>
<gene>
    <name evidence="1" type="ORF">BV25DRAFT_1831355</name>
</gene>
<name>A0ACB8SMP0_9AGAM</name>
<protein>
    <submittedName>
        <fullName evidence="1">Uncharacterized protein</fullName>
    </submittedName>
</protein>
<comment type="caution">
    <text evidence="1">The sequence shown here is derived from an EMBL/GenBank/DDBJ whole genome shotgun (WGS) entry which is preliminary data.</text>
</comment>
<organism evidence="1 2">
    <name type="scientific">Artomyces pyxidatus</name>
    <dbReference type="NCBI Taxonomy" id="48021"/>
    <lineage>
        <taxon>Eukaryota</taxon>
        <taxon>Fungi</taxon>
        <taxon>Dikarya</taxon>
        <taxon>Basidiomycota</taxon>
        <taxon>Agaricomycotina</taxon>
        <taxon>Agaricomycetes</taxon>
        <taxon>Russulales</taxon>
        <taxon>Auriscalpiaceae</taxon>
        <taxon>Artomyces</taxon>
    </lineage>
</organism>
<keyword evidence="2" id="KW-1185">Reference proteome</keyword>
<evidence type="ECO:0000313" key="2">
    <source>
        <dbReference type="Proteomes" id="UP000814140"/>
    </source>
</evidence>
<proteinExistence type="predicted"/>
<accession>A0ACB8SMP0</accession>
<reference evidence="1" key="1">
    <citation type="submission" date="2021-03" db="EMBL/GenBank/DDBJ databases">
        <authorList>
            <consortium name="DOE Joint Genome Institute"/>
            <person name="Ahrendt S."/>
            <person name="Looney B.P."/>
            <person name="Miyauchi S."/>
            <person name="Morin E."/>
            <person name="Drula E."/>
            <person name="Courty P.E."/>
            <person name="Chicoki N."/>
            <person name="Fauchery L."/>
            <person name="Kohler A."/>
            <person name="Kuo A."/>
            <person name="Labutti K."/>
            <person name="Pangilinan J."/>
            <person name="Lipzen A."/>
            <person name="Riley R."/>
            <person name="Andreopoulos W."/>
            <person name="He G."/>
            <person name="Johnson J."/>
            <person name="Barry K.W."/>
            <person name="Grigoriev I.V."/>
            <person name="Nagy L."/>
            <person name="Hibbett D."/>
            <person name="Henrissat B."/>
            <person name="Matheny P.B."/>
            <person name="Labbe J."/>
            <person name="Martin F."/>
        </authorList>
    </citation>
    <scope>NUCLEOTIDE SEQUENCE</scope>
    <source>
        <strain evidence="1">HHB10654</strain>
    </source>
</reference>